<dbReference type="Gene3D" id="1.10.150.770">
    <property type="match status" value="1"/>
</dbReference>
<dbReference type="SUPFAM" id="SSF56601">
    <property type="entry name" value="beta-lactamase/transpeptidase-like"/>
    <property type="match status" value="1"/>
</dbReference>
<keyword evidence="6" id="KW-1185">Reference proteome</keyword>
<dbReference type="GO" id="GO:0071555">
    <property type="term" value="P:cell wall organization"/>
    <property type="evidence" value="ECO:0007669"/>
    <property type="project" value="TreeGrafter"/>
</dbReference>
<evidence type="ECO:0000313" key="6">
    <source>
        <dbReference type="Proteomes" id="UP000007844"/>
    </source>
</evidence>
<dbReference type="KEGG" id="daf:Desaf_3414"/>
<dbReference type="EMBL" id="CP003221">
    <property type="protein sequence ID" value="EGJ51700.1"/>
    <property type="molecule type" value="Genomic_DNA"/>
</dbReference>
<gene>
    <name evidence="5" type="ORF">Desaf_3414</name>
</gene>
<dbReference type="PANTHER" id="PTHR30627:SF1">
    <property type="entry name" value="PEPTIDOGLYCAN D,D-TRANSPEPTIDASE FTSI"/>
    <property type="match status" value="1"/>
</dbReference>
<sequence>MQVGTGKMKDTSRRRLVIGLAFFLLAWLGLWLRAGWVQVVKGPQYSELARRQHLSAEFERGRRGNILDRNGVVLAKSIPIESVYTRPLEIPDAWQTAQVLAPILDEPVKELARKLRAKKNFVWLSRQIDDRAASRIRQKKLPGIHLVPEYARLYPNGHVAGPLIGFVGLDGEGLEGLERAFDGDLVGRTAEIVLARDASGRKLYLDAEGREMDIDGRDVRLTIDVQVQAEAESALARAVTQYGATWGGCLVIDVPSGDILAWASYPFFNPNVYRGKSPSRWRNRLALDIIEPGSTLKPFLIAAVLQEGLRRPADPIFCENGRWRLHSNIIRDTHAYGELSVTDVLSFSSNIGSAKLGLELGAERFWNYMNALGFGRPTGLPLSAESRGLIRPPAQWNEIDTASASFGQGVGVTVLQLAQAYLMLAADGQDRRLRLDQTSVSPQAEPRQVFSPEVAKAVRAMLVRAVEQGTGKSAQIPGVSVGGKTGTAQKASPEGGYGSGYSSSFAGLVPGDNPRYLVVAVLDEPTKEQYYGGLVAAPVVRDVAIKTLAYYGILPDEVLAAAAAMSLATPVGGPAADGRVMLVSKPLSADTVPDLRGMELRRAVEILARSGRIPQIIGDGSVVAKQLPAAGKPWPALGDDSFTVWLSQARES</sequence>
<reference evidence="5 6" key="1">
    <citation type="journal article" date="2011" name="J. Bacteriol.">
        <title>Genome sequence of the mercury-methylating and pleomorphic Desulfovibrio africanus Strain Walvis Bay.</title>
        <authorList>
            <person name="Brown S.D."/>
            <person name="Wall J.D."/>
            <person name="Kucken A.M."/>
            <person name="Gilmour C.C."/>
            <person name="Podar M."/>
            <person name="Brandt C.C."/>
            <person name="Teshima H."/>
            <person name="Detter J.C."/>
            <person name="Han C.S."/>
            <person name="Land M.L."/>
            <person name="Lucas S."/>
            <person name="Han J."/>
            <person name="Pennacchio L."/>
            <person name="Nolan M."/>
            <person name="Pitluck S."/>
            <person name="Woyke T."/>
            <person name="Goodwin L."/>
            <person name="Palumbo A.V."/>
            <person name="Elias D.A."/>
        </authorList>
    </citation>
    <scope>NUCLEOTIDE SEQUENCE [LARGE SCALE GENOMIC DNA]</scope>
    <source>
        <strain evidence="5 6">Walvis Bay</strain>
    </source>
</reference>
<dbReference type="GO" id="GO:0004180">
    <property type="term" value="F:carboxypeptidase activity"/>
    <property type="evidence" value="ECO:0007669"/>
    <property type="project" value="UniProtKB-KW"/>
</dbReference>
<dbReference type="InterPro" id="IPR001460">
    <property type="entry name" value="PCN-bd_Tpept"/>
</dbReference>
<dbReference type="Pfam" id="PF03793">
    <property type="entry name" value="PASTA"/>
    <property type="match status" value="1"/>
</dbReference>
<dbReference type="GO" id="GO:0005886">
    <property type="term" value="C:plasma membrane"/>
    <property type="evidence" value="ECO:0007669"/>
    <property type="project" value="TreeGrafter"/>
</dbReference>
<accession>F3YWX6</accession>
<dbReference type="Pfam" id="PF00905">
    <property type="entry name" value="Transpeptidase"/>
    <property type="match status" value="1"/>
</dbReference>
<dbReference type="RefSeq" id="WP_014261318.1">
    <property type="nucleotide sequence ID" value="NC_016629.1"/>
</dbReference>
<dbReference type="eggNOG" id="COG0768">
    <property type="taxonomic scope" value="Bacteria"/>
</dbReference>
<dbReference type="Pfam" id="PF03717">
    <property type="entry name" value="PBP_dimer"/>
    <property type="match status" value="1"/>
</dbReference>
<evidence type="ECO:0000259" key="4">
    <source>
        <dbReference type="PROSITE" id="PS51178"/>
    </source>
</evidence>
<dbReference type="GO" id="GO:0016740">
    <property type="term" value="F:transferase activity"/>
    <property type="evidence" value="ECO:0007669"/>
    <property type="project" value="UniProtKB-KW"/>
</dbReference>
<dbReference type="PANTHER" id="PTHR30627">
    <property type="entry name" value="PEPTIDOGLYCAN D,D-TRANSPEPTIDASE"/>
    <property type="match status" value="1"/>
</dbReference>
<dbReference type="PROSITE" id="PS51178">
    <property type="entry name" value="PASTA"/>
    <property type="match status" value="1"/>
</dbReference>
<dbReference type="AlphaFoldDB" id="F3YWX6"/>
<dbReference type="Proteomes" id="UP000007844">
    <property type="component" value="Chromosome"/>
</dbReference>
<dbReference type="SUPFAM" id="SSF56519">
    <property type="entry name" value="Penicillin binding protein dimerisation domain"/>
    <property type="match status" value="1"/>
</dbReference>
<keyword evidence="5" id="KW-0808">Transferase</keyword>
<dbReference type="GO" id="GO:0008658">
    <property type="term" value="F:penicillin binding"/>
    <property type="evidence" value="ECO:0007669"/>
    <property type="project" value="InterPro"/>
</dbReference>
<dbReference type="Gene3D" id="3.90.1310.10">
    <property type="entry name" value="Penicillin-binding protein 2a (Domain 2)"/>
    <property type="match status" value="1"/>
</dbReference>
<comment type="subcellular location">
    <subcellularLocation>
        <location evidence="1">Membrane</location>
    </subcellularLocation>
</comment>
<dbReference type="InterPro" id="IPR036138">
    <property type="entry name" value="PBP_dimer_sf"/>
</dbReference>
<dbReference type="HOGENOM" id="CLU_009289_6_4_7"/>
<dbReference type="InterPro" id="IPR005311">
    <property type="entry name" value="PBP_dimer"/>
</dbReference>
<feature type="domain" description="PASTA" evidence="4">
    <location>
        <begin position="585"/>
        <end position="648"/>
    </location>
</feature>
<name>F3YWX6_DESAF</name>
<evidence type="ECO:0000256" key="2">
    <source>
        <dbReference type="ARBA" id="ARBA00022645"/>
    </source>
</evidence>
<keyword evidence="2" id="KW-0645">Protease</keyword>
<dbReference type="Gene3D" id="3.40.710.10">
    <property type="entry name" value="DD-peptidase/beta-lactamase superfamily"/>
    <property type="match status" value="1"/>
</dbReference>
<keyword evidence="2" id="KW-0121">Carboxypeptidase</keyword>
<evidence type="ECO:0000256" key="3">
    <source>
        <dbReference type="ARBA" id="ARBA00023136"/>
    </source>
</evidence>
<dbReference type="InterPro" id="IPR050515">
    <property type="entry name" value="Beta-lactam/transpept"/>
</dbReference>
<keyword evidence="2" id="KW-0378">Hydrolase</keyword>
<proteinExistence type="predicted"/>
<keyword evidence="3" id="KW-0472">Membrane</keyword>
<dbReference type="InterPro" id="IPR005543">
    <property type="entry name" value="PASTA_dom"/>
</dbReference>
<dbReference type="Gene3D" id="3.30.450.330">
    <property type="match status" value="1"/>
</dbReference>
<protein>
    <submittedName>
        <fullName evidence="5">Peptidoglycan glycosyltransferase</fullName>
    </submittedName>
</protein>
<organism evidence="5 6">
    <name type="scientific">Desulfocurvibacter africanus subsp. africanus str. Walvis Bay</name>
    <dbReference type="NCBI Taxonomy" id="690850"/>
    <lineage>
        <taxon>Bacteria</taxon>
        <taxon>Pseudomonadati</taxon>
        <taxon>Thermodesulfobacteriota</taxon>
        <taxon>Desulfovibrionia</taxon>
        <taxon>Desulfovibrionales</taxon>
        <taxon>Desulfovibrionaceae</taxon>
        <taxon>Desulfocurvibacter</taxon>
    </lineage>
</organism>
<dbReference type="STRING" id="690850.Desaf_3414"/>
<dbReference type="InterPro" id="IPR012338">
    <property type="entry name" value="Beta-lactam/transpept-like"/>
</dbReference>
<evidence type="ECO:0000313" key="5">
    <source>
        <dbReference type="EMBL" id="EGJ51700.1"/>
    </source>
</evidence>
<dbReference type="SUPFAM" id="SSF54184">
    <property type="entry name" value="Penicillin-binding protein 2x (pbp-2x), c-terminal domain"/>
    <property type="match status" value="1"/>
</dbReference>
<evidence type="ECO:0000256" key="1">
    <source>
        <dbReference type="ARBA" id="ARBA00004370"/>
    </source>
</evidence>